<evidence type="ECO:0000259" key="3">
    <source>
        <dbReference type="Pfam" id="PF02678"/>
    </source>
</evidence>
<protein>
    <recommendedName>
        <fullName evidence="3">Pirin N-terminal domain-containing protein</fullName>
    </recommendedName>
</protein>
<proteinExistence type="inferred from homology"/>
<dbReference type="OrthoDB" id="321327at2"/>
<evidence type="ECO:0000256" key="2">
    <source>
        <dbReference type="RuleBase" id="RU003457"/>
    </source>
</evidence>
<dbReference type="Gene3D" id="2.60.120.10">
    <property type="entry name" value="Jelly Rolls"/>
    <property type="match status" value="1"/>
</dbReference>
<organism evidence="4 5">
    <name type="scientific">Ralstonia pickettii</name>
    <name type="common">Burkholderia pickettii</name>
    <dbReference type="NCBI Taxonomy" id="329"/>
    <lineage>
        <taxon>Bacteria</taxon>
        <taxon>Pseudomonadati</taxon>
        <taxon>Pseudomonadota</taxon>
        <taxon>Betaproteobacteria</taxon>
        <taxon>Burkholderiales</taxon>
        <taxon>Burkholderiaceae</taxon>
        <taxon>Ralstonia</taxon>
    </lineage>
</organism>
<sequence>MAATAKIISMHHGGSHGSISRLISPDALGRELKPFVLLDRFDGEVYPGSGFPLHPHSGIATLTWQPDTDVAYADTTGQSGVLKAGGIEWMNAGGGAWHKATFLKKGRAKGFQLWVAMPPSVENGPSEGLYLPPDAVAECAIEGGDVKVLLGEIEFGENRVTSPIVSHQDMNYLVVTLEATACWTYLRPDHHNVAFAVASLGEPQINGVSLKDQLVVMEERGAITISSGLKPVQVLIGSALKHQHPLVLGSGSVHTSEKALAAGEQLIHSIGLHLQSGR</sequence>
<dbReference type="Pfam" id="PF02678">
    <property type="entry name" value="Pirin"/>
    <property type="match status" value="1"/>
</dbReference>
<dbReference type="InterPro" id="IPR003829">
    <property type="entry name" value="Pirin_N_dom"/>
</dbReference>
<feature type="domain" description="Pirin N-terminal" evidence="3">
    <location>
        <begin position="29"/>
        <end position="115"/>
    </location>
</feature>
<accession>A0A2N4TLN0</accession>
<dbReference type="InterPro" id="IPR011051">
    <property type="entry name" value="RmlC_Cupin_sf"/>
</dbReference>
<dbReference type="PANTHER" id="PTHR13903">
    <property type="entry name" value="PIRIN-RELATED"/>
    <property type="match status" value="1"/>
</dbReference>
<dbReference type="SUPFAM" id="SSF51182">
    <property type="entry name" value="RmlC-like cupins"/>
    <property type="match status" value="1"/>
</dbReference>
<dbReference type="PANTHER" id="PTHR13903:SF8">
    <property type="entry name" value="PIRIN"/>
    <property type="match status" value="1"/>
</dbReference>
<dbReference type="InterPro" id="IPR012093">
    <property type="entry name" value="Pirin"/>
</dbReference>
<comment type="similarity">
    <text evidence="1 2">Belongs to the pirin family.</text>
</comment>
<dbReference type="AlphaFoldDB" id="A0A2N4TLN0"/>
<reference evidence="4 5" key="1">
    <citation type="submission" date="2017-12" db="EMBL/GenBank/DDBJ databases">
        <title>Draft genome sequence of Ralstonia pickettii 52.</title>
        <authorList>
            <person name="Zheng B."/>
        </authorList>
    </citation>
    <scope>NUCLEOTIDE SEQUENCE [LARGE SCALE GENOMIC DNA]</scope>
    <source>
        <strain evidence="4 5">52</strain>
    </source>
</reference>
<gene>
    <name evidence="4" type="ORF">C0Q88_22690</name>
</gene>
<dbReference type="Proteomes" id="UP000234456">
    <property type="component" value="Unassembled WGS sequence"/>
</dbReference>
<dbReference type="EMBL" id="PKQE01000006">
    <property type="protein sequence ID" value="PLC40605.1"/>
    <property type="molecule type" value="Genomic_DNA"/>
</dbReference>
<dbReference type="PIRSF" id="PIRSF006232">
    <property type="entry name" value="Pirin"/>
    <property type="match status" value="1"/>
</dbReference>
<dbReference type="InterPro" id="IPR014710">
    <property type="entry name" value="RmlC-like_jellyroll"/>
</dbReference>
<comment type="caution">
    <text evidence="4">The sequence shown here is derived from an EMBL/GenBank/DDBJ whole genome shotgun (WGS) entry which is preliminary data.</text>
</comment>
<name>A0A2N4TLN0_RALPI</name>
<evidence type="ECO:0000313" key="5">
    <source>
        <dbReference type="Proteomes" id="UP000234456"/>
    </source>
</evidence>
<evidence type="ECO:0000313" key="4">
    <source>
        <dbReference type="EMBL" id="PLC40605.1"/>
    </source>
</evidence>
<evidence type="ECO:0000256" key="1">
    <source>
        <dbReference type="ARBA" id="ARBA00008416"/>
    </source>
</evidence>
<dbReference type="RefSeq" id="WP_102067394.1">
    <property type="nucleotide sequence ID" value="NZ_PKQE01000006.1"/>
</dbReference>